<dbReference type="SUPFAM" id="SSF52540">
    <property type="entry name" value="P-loop containing nucleoside triphosphate hydrolases"/>
    <property type="match status" value="1"/>
</dbReference>
<dbReference type="InterPro" id="IPR027417">
    <property type="entry name" value="P-loop_NTPase"/>
</dbReference>
<sequence>MPILETQQLTMRFGGLTAVNQIDFVLERGAIASLIGPNGAGKTTFFNMLTGIYAPSAGKLLLNNGDITGTAPDKLVTLGVARTFQNIRLFNNMSVLDNVLVGMHSRLKANLVGTLLRPPQVVREELDARDKSKYWLDYAGIAKSRIFEMAKNLSYGEQRRLEIARALACEPQLLLLDEPTAGMNPAETVELTRFIQRLRDDLKLTVLLIEHDMKLVMGISDRITVMASGRKISEGTPNKVINDPIVIEAYLGKDDDD</sequence>
<gene>
    <name evidence="5" type="ORF">CK510_22755</name>
</gene>
<dbReference type="GO" id="GO:0005886">
    <property type="term" value="C:plasma membrane"/>
    <property type="evidence" value="ECO:0007669"/>
    <property type="project" value="TreeGrafter"/>
</dbReference>
<evidence type="ECO:0000259" key="4">
    <source>
        <dbReference type="PROSITE" id="PS50893"/>
    </source>
</evidence>
<dbReference type="AlphaFoldDB" id="A0A2A2TDU3"/>
<dbReference type="PANTHER" id="PTHR45772">
    <property type="entry name" value="CONSERVED COMPONENT OF ABC TRANSPORTER FOR NATURAL AMINO ACIDS-RELATED"/>
    <property type="match status" value="1"/>
</dbReference>
<dbReference type="EMBL" id="NTFS01000329">
    <property type="protein sequence ID" value="PAX51816.1"/>
    <property type="molecule type" value="Genomic_DNA"/>
</dbReference>
<dbReference type="CDD" id="cd03219">
    <property type="entry name" value="ABC_Mj1267_LivG_branched"/>
    <property type="match status" value="1"/>
</dbReference>
<dbReference type="GO" id="GO:0005524">
    <property type="term" value="F:ATP binding"/>
    <property type="evidence" value="ECO:0007669"/>
    <property type="project" value="UniProtKB-KW"/>
</dbReference>
<keyword evidence="3 5" id="KW-0067">ATP-binding</keyword>
<dbReference type="SMART" id="SM00382">
    <property type="entry name" value="AAA"/>
    <property type="match status" value="1"/>
</dbReference>
<evidence type="ECO:0000256" key="3">
    <source>
        <dbReference type="ARBA" id="ARBA00022840"/>
    </source>
</evidence>
<dbReference type="InterPro" id="IPR003593">
    <property type="entry name" value="AAA+_ATPase"/>
</dbReference>
<comment type="caution">
    <text evidence="5">The sequence shown here is derived from an EMBL/GenBank/DDBJ whole genome shotgun (WGS) entry which is preliminary data.</text>
</comment>
<dbReference type="GO" id="GO:0042941">
    <property type="term" value="P:D-alanine transmembrane transport"/>
    <property type="evidence" value="ECO:0007669"/>
    <property type="project" value="TreeGrafter"/>
</dbReference>
<proteinExistence type="predicted"/>
<evidence type="ECO:0000313" key="6">
    <source>
        <dbReference type="Proteomes" id="UP000218238"/>
    </source>
</evidence>
<dbReference type="PROSITE" id="PS00211">
    <property type="entry name" value="ABC_TRANSPORTER_1"/>
    <property type="match status" value="1"/>
</dbReference>
<dbReference type="Pfam" id="PF12399">
    <property type="entry name" value="BCA_ABC_TP_C"/>
    <property type="match status" value="1"/>
</dbReference>
<dbReference type="InterPro" id="IPR051120">
    <property type="entry name" value="ABC_AA/LPS_Transport"/>
</dbReference>
<keyword evidence="2" id="KW-0547">Nucleotide-binding</keyword>
<keyword evidence="1" id="KW-0813">Transport</keyword>
<feature type="domain" description="ABC transporter" evidence="4">
    <location>
        <begin position="4"/>
        <end position="253"/>
    </location>
</feature>
<dbReference type="GO" id="GO:1903806">
    <property type="term" value="P:L-isoleucine import across plasma membrane"/>
    <property type="evidence" value="ECO:0007669"/>
    <property type="project" value="TreeGrafter"/>
</dbReference>
<name>A0A2A2TDU3_9CYAN</name>
<organism evidence="5 6">
    <name type="scientific">Brunnivagina elsteri CCALA 953</name>
    <dbReference type="NCBI Taxonomy" id="987040"/>
    <lineage>
        <taxon>Bacteria</taxon>
        <taxon>Bacillati</taxon>
        <taxon>Cyanobacteriota</taxon>
        <taxon>Cyanophyceae</taxon>
        <taxon>Nostocales</taxon>
        <taxon>Calotrichaceae</taxon>
        <taxon>Brunnivagina</taxon>
    </lineage>
</organism>
<dbReference type="InterPro" id="IPR003439">
    <property type="entry name" value="ABC_transporter-like_ATP-bd"/>
</dbReference>
<dbReference type="Pfam" id="PF00005">
    <property type="entry name" value="ABC_tran"/>
    <property type="match status" value="1"/>
</dbReference>
<dbReference type="FunFam" id="3.40.50.300:FF:000421">
    <property type="entry name" value="Branched-chain amino acid ABC transporter ATP-binding protein"/>
    <property type="match status" value="1"/>
</dbReference>
<evidence type="ECO:0000256" key="1">
    <source>
        <dbReference type="ARBA" id="ARBA00022448"/>
    </source>
</evidence>
<evidence type="ECO:0000313" key="5">
    <source>
        <dbReference type="EMBL" id="PAX51816.1"/>
    </source>
</evidence>
<dbReference type="GO" id="GO:0005304">
    <property type="term" value="F:L-valine transmembrane transporter activity"/>
    <property type="evidence" value="ECO:0007669"/>
    <property type="project" value="TreeGrafter"/>
</dbReference>
<dbReference type="Gene3D" id="3.40.50.300">
    <property type="entry name" value="P-loop containing nucleotide triphosphate hydrolases"/>
    <property type="match status" value="1"/>
</dbReference>
<dbReference type="GO" id="GO:0016887">
    <property type="term" value="F:ATP hydrolysis activity"/>
    <property type="evidence" value="ECO:0007669"/>
    <property type="project" value="InterPro"/>
</dbReference>
<dbReference type="PROSITE" id="PS50893">
    <property type="entry name" value="ABC_TRANSPORTER_2"/>
    <property type="match status" value="1"/>
</dbReference>
<keyword evidence="6" id="KW-1185">Reference proteome</keyword>
<dbReference type="InterPro" id="IPR032823">
    <property type="entry name" value="BCA_ABC_TP_C"/>
</dbReference>
<evidence type="ECO:0000256" key="2">
    <source>
        <dbReference type="ARBA" id="ARBA00022741"/>
    </source>
</evidence>
<protein>
    <submittedName>
        <fullName evidence="5">ABC transporter ATP-binding protein</fullName>
    </submittedName>
</protein>
<dbReference type="InterPro" id="IPR017871">
    <property type="entry name" value="ABC_transporter-like_CS"/>
</dbReference>
<reference evidence="5 6" key="1">
    <citation type="submission" date="2017-08" db="EMBL/GenBank/DDBJ databases">
        <title>Draft genome sequence of filamentous cyanobacterium Calothrix elsteri CCALA 953.</title>
        <authorList>
            <person name="Gagunashvili A.N."/>
            <person name="Elster J."/>
            <person name="Andresson O.S."/>
        </authorList>
    </citation>
    <scope>NUCLEOTIDE SEQUENCE [LARGE SCALE GENOMIC DNA]</scope>
    <source>
        <strain evidence="5 6">CCALA 953</strain>
    </source>
</reference>
<accession>A0A2A2TDU3</accession>
<dbReference type="GO" id="GO:0015192">
    <property type="term" value="F:L-phenylalanine transmembrane transporter activity"/>
    <property type="evidence" value="ECO:0007669"/>
    <property type="project" value="TreeGrafter"/>
</dbReference>
<dbReference type="OrthoDB" id="538665at2"/>
<dbReference type="GO" id="GO:0015188">
    <property type="term" value="F:L-isoleucine transmembrane transporter activity"/>
    <property type="evidence" value="ECO:0007669"/>
    <property type="project" value="TreeGrafter"/>
</dbReference>
<dbReference type="GO" id="GO:0015808">
    <property type="term" value="P:L-alanine transport"/>
    <property type="evidence" value="ECO:0007669"/>
    <property type="project" value="TreeGrafter"/>
</dbReference>
<dbReference type="GO" id="GO:1903805">
    <property type="term" value="P:L-valine import across plasma membrane"/>
    <property type="evidence" value="ECO:0007669"/>
    <property type="project" value="TreeGrafter"/>
</dbReference>
<dbReference type="Proteomes" id="UP000218238">
    <property type="component" value="Unassembled WGS sequence"/>
</dbReference>
<dbReference type="PANTHER" id="PTHR45772:SF7">
    <property type="entry name" value="AMINO ACID ABC TRANSPORTER ATP-BINDING PROTEIN"/>
    <property type="match status" value="1"/>
</dbReference>